<sequence>MNRILTVAVNKRTPEKVWSNVTPSVDHFRVSGVLLMHTYLNKEEQNKGWDWSQNLDDANKVLEWEHITLEDDVSEDDVVVPNIEEVVGEEPLSLNIPATDKGRIRRENRIAPEWQKDYVSGAGLGLSDEDEEVNNLVLYTTADPITFEEAVVSEKWHEVMKLEIQAIEKNETWELMELQAGAKKIRVKWVFKTKLYELGEIEKHKARLVTKEYAQKYGIDYNEVFAQVAKWDTIQMVMQWLRRKVGISTNLMLKALSFMERWWNKFLLINCVALRKKGRSIKLCTVLSKLEGHGIVALGPILQRMVLKCAPLNLLFFIQTDSKGRILIISLYADDLIFTGNDEEIIKAFKNSMIQRKYANEVTERFGMLRCNSVRSPIVPGTKLVKDKDGVKVDVTGYKESLIFNYNQTRSNVCGWTERGILYKKGRTGELVGYTVNDYAGDQAGERVVAWSSKKQPVVTLSTTEAEFVAAASYACQVVWMKRILDAFNHPQKESITLYCDNASTIKLSKNVVLHGRSKHIHVMYHFLHELSNDKVIELIHCGTKK</sequence>
<evidence type="ECO:0000313" key="2">
    <source>
        <dbReference type="EMBL" id="KAA3452984.1"/>
    </source>
</evidence>
<dbReference type="EMBL" id="SMMG02000013">
    <property type="protein sequence ID" value="KAA3452984.1"/>
    <property type="molecule type" value="Genomic_DNA"/>
</dbReference>
<dbReference type="Pfam" id="PF07727">
    <property type="entry name" value="RVT_2"/>
    <property type="match status" value="1"/>
</dbReference>
<dbReference type="Proteomes" id="UP000325315">
    <property type="component" value="Unassembled WGS sequence"/>
</dbReference>
<dbReference type="AlphaFoldDB" id="A0A5B6U8W9"/>
<dbReference type="CDD" id="cd09272">
    <property type="entry name" value="RNase_HI_RT_Ty1"/>
    <property type="match status" value="1"/>
</dbReference>
<evidence type="ECO:0000259" key="1">
    <source>
        <dbReference type="Pfam" id="PF07727"/>
    </source>
</evidence>
<dbReference type="PANTHER" id="PTHR11439">
    <property type="entry name" value="GAG-POL-RELATED RETROTRANSPOSON"/>
    <property type="match status" value="1"/>
</dbReference>
<name>A0A5B6U8W9_9ROSI</name>
<evidence type="ECO:0000313" key="3">
    <source>
        <dbReference type="Proteomes" id="UP000325315"/>
    </source>
</evidence>
<protein>
    <submittedName>
        <fullName evidence="2">Copia-type polyprotein</fullName>
    </submittedName>
</protein>
<keyword evidence="3" id="KW-1185">Reference proteome</keyword>
<feature type="domain" description="Reverse transcriptase Ty1/copia-type" evidence="1">
    <location>
        <begin position="170"/>
        <end position="238"/>
    </location>
</feature>
<accession>A0A5B6U8W9</accession>
<comment type="caution">
    <text evidence="2">The sequence shown here is derived from an EMBL/GenBank/DDBJ whole genome shotgun (WGS) entry which is preliminary data.</text>
</comment>
<gene>
    <name evidence="2" type="ORF">EPI10_009068</name>
</gene>
<reference evidence="3" key="1">
    <citation type="journal article" date="2019" name="Plant Biotechnol. J.">
        <title>Genome sequencing of the Australian wild diploid species Gossypium australe highlights disease resistance and delayed gland morphogenesis.</title>
        <authorList>
            <person name="Cai Y."/>
            <person name="Cai X."/>
            <person name="Wang Q."/>
            <person name="Wang P."/>
            <person name="Zhang Y."/>
            <person name="Cai C."/>
            <person name="Xu Y."/>
            <person name="Wang K."/>
            <person name="Zhou Z."/>
            <person name="Wang C."/>
            <person name="Geng S."/>
            <person name="Li B."/>
            <person name="Dong Q."/>
            <person name="Hou Y."/>
            <person name="Wang H."/>
            <person name="Ai P."/>
            <person name="Liu Z."/>
            <person name="Yi F."/>
            <person name="Sun M."/>
            <person name="An G."/>
            <person name="Cheng J."/>
            <person name="Zhang Y."/>
            <person name="Shi Q."/>
            <person name="Xie Y."/>
            <person name="Shi X."/>
            <person name="Chang Y."/>
            <person name="Huang F."/>
            <person name="Chen Y."/>
            <person name="Hong S."/>
            <person name="Mi L."/>
            <person name="Sun Q."/>
            <person name="Zhang L."/>
            <person name="Zhou B."/>
            <person name="Peng R."/>
            <person name="Zhang X."/>
            <person name="Liu F."/>
        </authorList>
    </citation>
    <scope>NUCLEOTIDE SEQUENCE [LARGE SCALE GENOMIC DNA]</scope>
    <source>
        <strain evidence="3">cv. PA1801</strain>
    </source>
</reference>
<dbReference type="OrthoDB" id="2013098at2759"/>
<dbReference type="InterPro" id="IPR013103">
    <property type="entry name" value="RVT_2"/>
</dbReference>
<proteinExistence type="predicted"/>
<dbReference type="PANTHER" id="PTHR11439:SF517">
    <property type="entry name" value="CYSTEINE-RICH RLK (RECEPTOR-LIKE PROTEIN KINASE) 8"/>
    <property type="match status" value="1"/>
</dbReference>
<organism evidence="2 3">
    <name type="scientific">Gossypium australe</name>
    <dbReference type="NCBI Taxonomy" id="47621"/>
    <lineage>
        <taxon>Eukaryota</taxon>
        <taxon>Viridiplantae</taxon>
        <taxon>Streptophyta</taxon>
        <taxon>Embryophyta</taxon>
        <taxon>Tracheophyta</taxon>
        <taxon>Spermatophyta</taxon>
        <taxon>Magnoliopsida</taxon>
        <taxon>eudicotyledons</taxon>
        <taxon>Gunneridae</taxon>
        <taxon>Pentapetalae</taxon>
        <taxon>rosids</taxon>
        <taxon>malvids</taxon>
        <taxon>Malvales</taxon>
        <taxon>Malvaceae</taxon>
        <taxon>Malvoideae</taxon>
        <taxon>Gossypium</taxon>
    </lineage>
</organism>